<evidence type="ECO:0000256" key="1">
    <source>
        <dbReference type="SAM" id="Phobius"/>
    </source>
</evidence>
<dbReference type="InterPro" id="IPR001736">
    <property type="entry name" value="PLipase_D/transphosphatidylase"/>
</dbReference>
<feature type="transmembrane region" description="Helical" evidence="1">
    <location>
        <begin position="20"/>
        <end position="39"/>
    </location>
</feature>
<comment type="caution">
    <text evidence="3">The sequence shown here is derived from an EMBL/GenBank/DDBJ whole genome shotgun (WGS) entry which is preliminary data.</text>
</comment>
<dbReference type="Proteomes" id="UP000178085">
    <property type="component" value="Unassembled WGS sequence"/>
</dbReference>
<organism evidence="3 4">
    <name type="scientific">candidate division Kazan bacterium RIFCSPLOWO2_01_FULL_45_19</name>
    <dbReference type="NCBI Taxonomy" id="1798538"/>
    <lineage>
        <taxon>Bacteria</taxon>
        <taxon>Bacteria division Kazan-3B-28</taxon>
    </lineage>
</organism>
<dbReference type="AlphaFoldDB" id="A0A1F4NPU8"/>
<keyword evidence="1" id="KW-0472">Membrane</keyword>
<name>A0A1F4NPU8_UNCK3</name>
<evidence type="ECO:0000313" key="4">
    <source>
        <dbReference type="Proteomes" id="UP000178085"/>
    </source>
</evidence>
<dbReference type="GO" id="GO:0003824">
    <property type="term" value="F:catalytic activity"/>
    <property type="evidence" value="ECO:0007669"/>
    <property type="project" value="InterPro"/>
</dbReference>
<keyword evidence="1" id="KW-1133">Transmembrane helix</keyword>
<gene>
    <name evidence="3" type="ORF">A3K51_01275</name>
</gene>
<evidence type="ECO:0000313" key="3">
    <source>
        <dbReference type="EMBL" id="OGB73474.1"/>
    </source>
</evidence>
<evidence type="ECO:0000259" key="2">
    <source>
        <dbReference type="PROSITE" id="PS50035"/>
    </source>
</evidence>
<dbReference type="PROSITE" id="PS50035">
    <property type="entry name" value="PLD"/>
    <property type="match status" value="1"/>
</dbReference>
<feature type="domain" description="PLD phosphodiesterase" evidence="2">
    <location>
        <begin position="469"/>
        <end position="497"/>
    </location>
</feature>
<sequence>MLERLTKQLENHQPKSNTAYIHWALVLVLAMSFTGWMVYQGVSQKVEAQSIPQSIRINYPTSGDLLLANSTYQGEYEVLTNTTSSGIEFLVKNPSGVLISIYTSGVNQKGKYTFVWDLTKLLTNVDFLNQGFTTLTLEVYDAGAKVYSHTVKVWRMKSGSIINSAAGPTDWQKPIPQQEFGSDQLALDLAWKGGNFAPPSSSGATDFYNQAHVLMGHFVNGSPDLFKIDEWMAGGHFGSYLATTYGVVSFLWSHIGSQFWSYTGGSGPTLGMQIISYAADGEYPEGRGTPVAGAIDRISMPLSSFVTWSAPVGTAGPVYPGAKYILKWAVNVKANPPSGLKADVTAYYNYDSVSKTWKSQVVAPDIDPVSITSKEWTIPTDVKLGSTIKFLITTKLSTLQGSVEYSKTNSGDLKVNSTTAPIELTSPTKIGTGPDNGVIKPKLVTLSDGKEYRSFTLKWSMADNVPANLDLVAHVKYALADDSETMDVGSVNLSDGSYDWRNPLEATSEKDTAFWIGKAANLVFYSRDNSFVYTSYPVVFGGRLTVTQPQPNEVMVGQPYTIKWTYPPAYTSQQPEFHQNTRYLQIHYGEVVKGTDGQEKVDNWTEIVQLEPSTTGPTDSYTWSGDKTSVLTAGKKYRFSFTWVYKLSVGTANAKSSFPAVDFTVASSDGPFINFTTPTARTVAVVGKILPIHIQITPNGWDMSKFDIMFIQYAITGGTPKNIEGINPDDRLEYDFSWTVPTELANEKIHLIATLGGGTTPRDSDPFSVISAGHTGDGTNPSDYQMRFASAIKPLFGVGETNSRLTDITGGAAAESNFSQTATIKYWLSLYMVDGSGQDKLIYAFPLQRSDTGALSILDADRASQFGAGVLNSATKIQLVVAFEITDSILDTELPSVTSVTINYSTDFVNAPFEITITPNTKTIDTGASADYTITVIPVDSPTFTGSVTLAIANPSWAEGQVAITFDSVTTNVPGGATLKLTSTTPGTYTFIVSATAGEFVARSTVTTLIVGSVTPPDGTVPQVNIAFTAPVQRGEIKNPDLRFTLALYEGLQSVYQDSTLVTDATDHGSMTIPSVQSNLELGKSYNAYIKTPQHLSQKASKVNGVTGSSFIVTQTINNAPLAVGLEFPELPAGDIAYGATTGDNAYDSWDTIDSTDWGQFISEMVETFLTKLSDFNNDTEINALDTPWFYSNWWSDGAMHTDGISNPQPQ</sequence>
<proteinExistence type="predicted"/>
<accession>A0A1F4NPU8</accession>
<dbReference type="GO" id="GO:0006793">
    <property type="term" value="P:phosphorus metabolic process"/>
    <property type="evidence" value="ECO:0007669"/>
    <property type="project" value="UniProtKB-ARBA"/>
</dbReference>
<dbReference type="EMBL" id="METD01000001">
    <property type="protein sequence ID" value="OGB73474.1"/>
    <property type="molecule type" value="Genomic_DNA"/>
</dbReference>
<protein>
    <recommendedName>
        <fullName evidence="2">PLD phosphodiesterase domain-containing protein</fullName>
    </recommendedName>
</protein>
<keyword evidence="1" id="KW-0812">Transmembrane</keyword>
<reference evidence="3 4" key="1">
    <citation type="journal article" date="2016" name="Nat. Commun.">
        <title>Thousands of microbial genomes shed light on interconnected biogeochemical processes in an aquifer system.</title>
        <authorList>
            <person name="Anantharaman K."/>
            <person name="Brown C.T."/>
            <person name="Hug L.A."/>
            <person name="Sharon I."/>
            <person name="Castelle C.J."/>
            <person name="Probst A.J."/>
            <person name="Thomas B.C."/>
            <person name="Singh A."/>
            <person name="Wilkins M.J."/>
            <person name="Karaoz U."/>
            <person name="Brodie E.L."/>
            <person name="Williams K.H."/>
            <person name="Hubbard S.S."/>
            <person name="Banfield J.F."/>
        </authorList>
    </citation>
    <scope>NUCLEOTIDE SEQUENCE [LARGE SCALE GENOMIC DNA]</scope>
</reference>